<dbReference type="SUPFAM" id="SSF56112">
    <property type="entry name" value="Protein kinase-like (PK-like)"/>
    <property type="match status" value="1"/>
</dbReference>
<proteinExistence type="predicted"/>
<keyword evidence="2" id="KW-0812">Transmembrane</keyword>
<dbReference type="CDD" id="cd01098">
    <property type="entry name" value="PAN_AP_plant"/>
    <property type="match status" value="1"/>
</dbReference>
<dbReference type="AlphaFoldDB" id="A0A834G2L0"/>
<gene>
    <name evidence="11" type="ORF">RHSIM_Rhsim13G0165100</name>
</gene>
<dbReference type="Pfam" id="PF01453">
    <property type="entry name" value="B_lectin"/>
    <property type="match status" value="1"/>
</dbReference>
<dbReference type="InterPro" id="IPR001245">
    <property type="entry name" value="Ser-Thr/Tyr_kinase_cat_dom"/>
</dbReference>
<keyword evidence="6" id="KW-1015">Disulfide bond</keyword>
<dbReference type="GO" id="GO:0048544">
    <property type="term" value="P:recognition of pollen"/>
    <property type="evidence" value="ECO:0007669"/>
    <property type="project" value="InterPro"/>
</dbReference>
<accession>A0A834G2L0</accession>
<evidence type="ECO:0000256" key="5">
    <source>
        <dbReference type="ARBA" id="ARBA00023136"/>
    </source>
</evidence>
<dbReference type="PROSITE" id="PS50927">
    <property type="entry name" value="BULB_LECTIN"/>
    <property type="match status" value="1"/>
</dbReference>
<dbReference type="SUPFAM" id="SSF51110">
    <property type="entry name" value="alpha-D-mannose-specific plant lectins"/>
    <property type="match status" value="1"/>
</dbReference>
<feature type="chain" id="PRO_5032709435" evidence="8">
    <location>
        <begin position="24"/>
        <end position="570"/>
    </location>
</feature>
<dbReference type="PANTHER" id="PTHR32444:SF158">
    <property type="entry name" value="RECEPTOR-LIKE SERINE_THREONINE-PROTEIN KINASE"/>
    <property type="match status" value="1"/>
</dbReference>
<dbReference type="Pfam" id="PF08276">
    <property type="entry name" value="PAN_2"/>
    <property type="match status" value="1"/>
</dbReference>
<evidence type="ECO:0000256" key="3">
    <source>
        <dbReference type="ARBA" id="ARBA00022729"/>
    </source>
</evidence>
<dbReference type="Gene3D" id="1.10.510.10">
    <property type="entry name" value="Transferase(Phosphotransferase) domain 1"/>
    <property type="match status" value="1"/>
</dbReference>
<keyword evidence="4" id="KW-1133">Transmembrane helix</keyword>
<dbReference type="Pfam" id="PF00954">
    <property type="entry name" value="S_locus_glycop"/>
    <property type="match status" value="1"/>
</dbReference>
<keyword evidence="7" id="KW-0325">Glycoprotein</keyword>
<dbReference type="InterPro" id="IPR011009">
    <property type="entry name" value="Kinase-like_dom_sf"/>
</dbReference>
<dbReference type="Pfam" id="PF11883">
    <property type="entry name" value="DUF3403"/>
    <property type="match status" value="1"/>
</dbReference>
<evidence type="ECO:0000259" key="9">
    <source>
        <dbReference type="PROSITE" id="PS50927"/>
    </source>
</evidence>
<dbReference type="Pfam" id="PF07714">
    <property type="entry name" value="PK_Tyr_Ser-Thr"/>
    <property type="match status" value="1"/>
</dbReference>
<dbReference type="SMART" id="SM00108">
    <property type="entry name" value="B_lectin"/>
    <property type="match status" value="1"/>
</dbReference>
<dbReference type="SMART" id="SM00473">
    <property type="entry name" value="PAN_AP"/>
    <property type="match status" value="1"/>
</dbReference>
<name>A0A834G2L0_RHOSS</name>
<keyword evidence="5" id="KW-0472">Membrane</keyword>
<dbReference type="InterPro" id="IPR036426">
    <property type="entry name" value="Bulb-type_lectin_dom_sf"/>
</dbReference>
<feature type="domain" description="Bulb-type lectin" evidence="9">
    <location>
        <begin position="26"/>
        <end position="147"/>
    </location>
</feature>
<keyword evidence="12" id="KW-1185">Reference proteome</keyword>
<dbReference type="CDD" id="cd00028">
    <property type="entry name" value="B_lectin"/>
    <property type="match status" value="1"/>
</dbReference>
<evidence type="ECO:0000313" key="12">
    <source>
        <dbReference type="Proteomes" id="UP000626092"/>
    </source>
</evidence>
<evidence type="ECO:0000256" key="1">
    <source>
        <dbReference type="ARBA" id="ARBA00004167"/>
    </source>
</evidence>
<dbReference type="InterPro" id="IPR003609">
    <property type="entry name" value="Pan_app"/>
</dbReference>
<dbReference type="PANTHER" id="PTHR32444">
    <property type="entry name" value="BULB-TYPE LECTIN DOMAIN-CONTAINING PROTEIN"/>
    <property type="match status" value="1"/>
</dbReference>
<evidence type="ECO:0000256" key="6">
    <source>
        <dbReference type="ARBA" id="ARBA00023157"/>
    </source>
</evidence>
<organism evidence="11 12">
    <name type="scientific">Rhododendron simsii</name>
    <name type="common">Sims's rhododendron</name>
    <dbReference type="NCBI Taxonomy" id="118357"/>
    <lineage>
        <taxon>Eukaryota</taxon>
        <taxon>Viridiplantae</taxon>
        <taxon>Streptophyta</taxon>
        <taxon>Embryophyta</taxon>
        <taxon>Tracheophyta</taxon>
        <taxon>Spermatophyta</taxon>
        <taxon>Magnoliopsida</taxon>
        <taxon>eudicotyledons</taxon>
        <taxon>Gunneridae</taxon>
        <taxon>Pentapetalae</taxon>
        <taxon>asterids</taxon>
        <taxon>Ericales</taxon>
        <taxon>Ericaceae</taxon>
        <taxon>Ericoideae</taxon>
        <taxon>Rhodoreae</taxon>
        <taxon>Rhododendron</taxon>
    </lineage>
</organism>
<dbReference type="Gene3D" id="2.90.10.10">
    <property type="entry name" value="Bulb-type lectin domain"/>
    <property type="match status" value="1"/>
</dbReference>
<evidence type="ECO:0000259" key="10">
    <source>
        <dbReference type="PROSITE" id="PS50948"/>
    </source>
</evidence>
<dbReference type="OrthoDB" id="1910371at2759"/>
<dbReference type="InterPro" id="IPR001480">
    <property type="entry name" value="Bulb-type_lectin_dom"/>
</dbReference>
<dbReference type="PROSITE" id="PS50948">
    <property type="entry name" value="PAN"/>
    <property type="match status" value="1"/>
</dbReference>
<sequence>MVLPLILLSLFTFLSLSTEFTAALDVLSPNQTLEDAAGGTLVSANESFELGFFSPPNSGNRYVGIWFKQVSLQTPIWVANKDNPVTDASGVLTISPTGNIIITSNQTNLIWSSNSTILSASSVLKLLDTGNLVVVDSSTGNYSWQSFDRPCDTLVPGMKLGWDLSKNHEWYLTSWNSLQDPSTGDYTYRVDPRGLPQLVLRRGSTISYRSGPWDGIRFGGSPPLAALKQSPVFSPNFVYNTTFVYYSFVNIEDTIISRFVVNQTGLIAHLTWNQGSGEWVDTVTLQGDSCDAYDLCGPYAICNINELPICHCMDGFVPKVPVEWNRLDWTGGCVAKIELNCSVAAGFRRFSKLKLPDTSYFLVNKTEISRVDCEEACLKNCSCMGFAQTDISGCVVWSGELLDMREYYEGGQDLYVRLAASELEYAIDGLFSVKSDVFSFGVLVLEIVSGKKNRGFYHPDHDLNLLGHAWKLWNEGKPMNLADALMESSIPTPEVVKCIQMALLCVQDRPEDRPPMSAVLLMLDSENAILPPPKQPGFYTERFTPETDSSSTGIYPLASNEVTMSALHGR</sequence>
<reference evidence="11" key="1">
    <citation type="submission" date="2019-11" db="EMBL/GenBank/DDBJ databases">
        <authorList>
            <person name="Liu Y."/>
            <person name="Hou J."/>
            <person name="Li T.-Q."/>
            <person name="Guan C.-H."/>
            <person name="Wu X."/>
            <person name="Wu H.-Z."/>
            <person name="Ling F."/>
            <person name="Zhang R."/>
            <person name="Shi X.-G."/>
            <person name="Ren J.-P."/>
            <person name="Chen E.-F."/>
            <person name="Sun J.-M."/>
        </authorList>
    </citation>
    <scope>NUCLEOTIDE SEQUENCE</scope>
    <source>
        <strain evidence="11">Adult_tree_wgs_1</strain>
        <tissue evidence="11">Leaves</tissue>
    </source>
</reference>
<keyword evidence="3 8" id="KW-0732">Signal</keyword>
<dbReference type="InterPro" id="IPR021820">
    <property type="entry name" value="S-locus_recpt_kinase_C"/>
</dbReference>
<evidence type="ECO:0000256" key="4">
    <source>
        <dbReference type="ARBA" id="ARBA00022989"/>
    </source>
</evidence>
<evidence type="ECO:0000256" key="8">
    <source>
        <dbReference type="SAM" id="SignalP"/>
    </source>
</evidence>
<dbReference type="GO" id="GO:0004674">
    <property type="term" value="F:protein serine/threonine kinase activity"/>
    <property type="evidence" value="ECO:0007669"/>
    <property type="project" value="InterPro"/>
</dbReference>
<dbReference type="GO" id="GO:0016020">
    <property type="term" value="C:membrane"/>
    <property type="evidence" value="ECO:0007669"/>
    <property type="project" value="UniProtKB-SubCell"/>
</dbReference>
<comment type="caution">
    <text evidence="11">The sequence shown here is derived from an EMBL/GenBank/DDBJ whole genome shotgun (WGS) entry which is preliminary data.</text>
</comment>
<feature type="domain" description="Apple" evidence="10">
    <location>
        <begin position="341"/>
        <end position="419"/>
    </location>
</feature>
<protein>
    <submittedName>
        <fullName evidence="11">Uncharacterized protein</fullName>
    </submittedName>
</protein>
<comment type="subcellular location">
    <subcellularLocation>
        <location evidence="1">Membrane</location>
        <topology evidence="1">Single-pass membrane protein</topology>
    </subcellularLocation>
</comment>
<evidence type="ECO:0000313" key="11">
    <source>
        <dbReference type="EMBL" id="KAF7121494.1"/>
    </source>
</evidence>
<dbReference type="FunFam" id="2.90.10.10:FF:000001">
    <property type="entry name" value="G-type lectin S-receptor-like serine/threonine-protein kinase"/>
    <property type="match status" value="1"/>
</dbReference>
<dbReference type="InterPro" id="IPR000858">
    <property type="entry name" value="S_locus_glycoprot_dom"/>
</dbReference>
<evidence type="ECO:0000256" key="2">
    <source>
        <dbReference type="ARBA" id="ARBA00022692"/>
    </source>
</evidence>
<feature type="signal peptide" evidence="8">
    <location>
        <begin position="1"/>
        <end position="23"/>
    </location>
</feature>
<evidence type="ECO:0000256" key="7">
    <source>
        <dbReference type="ARBA" id="ARBA00023180"/>
    </source>
</evidence>
<dbReference type="Proteomes" id="UP000626092">
    <property type="component" value="Unassembled WGS sequence"/>
</dbReference>
<dbReference type="EMBL" id="WJXA01000013">
    <property type="protein sequence ID" value="KAF7121494.1"/>
    <property type="molecule type" value="Genomic_DNA"/>
</dbReference>